<evidence type="ECO:0000256" key="1">
    <source>
        <dbReference type="SAM" id="SignalP"/>
    </source>
</evidence>
<organism evidence="2 3">
    <name type="scientific">Acanthoscelides obtectus</name>
    <name type="common">Bean weevil</name>
    <name type="synonym">Bruchus obtectus</name>
    <dbReference type="NCBI Taxonomy" id="200917"/>
    <lineage>
        <taxon>Eukaryota</taxon>
        <taxon>Metazoa</taxon>
        <taxon>Ecdysozoa</taxon>
        <taxon>Arthropoda</taxon>
        <taxon>Hexapoda</taxon>
        <taxon>Insecta</taxon>
        <taxon>Pterygota</taxon>
        <taxon>Neoptera</taxon>
        <taxon>Endopterygota</taxon>
        <taxon>Coleoptera</taxon>
        <taxon>Polyphaga</taxon>
        <taxon>Cucujiformia</taxon>
        <taxon>Chrysomeloidea</taxon>
        <taxon>Chrysomelidae</taxon>
        <taxon>Bruchinae</taxon>
        <taxon>Bruchini</taxon>
        <taxon>Acanthoscelides</taxon>
    </lineage>
</organism>
<dbReference type="Proteomes" id="UP001152888">
    <property type="component" value="Unassembled WGS sequence"/>
</dbReference>
<dbReference type="AlphaFoldDB" id="A0A9P0MAL2"/>
<keyword evidence="1" id="KW-0732">Signal</keyword>
<name>A0A9P0MAL2_ACAOB</name>
<sequence length="84" mass="9470">MFVLVWMLTLLQFSDVAGGYLEIVEVNACSRCRIMLTCRQLDAIIAILESDYPSRAGELGAKEEEVTVSAPFPFQHPRDSLNHR</sequence>
<keyword evidence="3" id="KW-1185">Reference proteome</keyword>
<gene>
    <name evidence="2" type="ORF">ACAOBT_LOCUS31503</name>
</gene>
<proteinExistence type="predicted"/>
<accession>A0A9P0MAL2</accession>
<feature type="chain" id="PRO_5040193679" evidence="1">
    <location>
        <begin position="19"/>
        <end position="84"/>
    </location>
</feature>
<evidence type="ECO:0000313" key="2">
    <source>
        <dbReference type="EMBL" id="CAH2010404.1"/>
    </source>
</evidence>
<comment type="caution">
    <text evidence="2">The sequence shown here is derived from an EMBL/GenBank/DDBJ whole genome shotgun (WGS) entry which is preliminary data.</text>
</comment>
<dbReference type="OrthoDB" id="6431754at2759"/>
<reference evidence="2" key="1">
    <citation type="submission" date="2022-03" db="EMBL/GenBank/DDBJ databases">
        <authorList>
            <person name="Sayadi A."/>
        </authorList>
    </citation>
    <scope>NUCLEOTIDE SEQUENCE</scope>
</reference>
<feature type="signal peptide" evidence="1">
    <location>
        <begin position="1"/>
        <end position="18"/>
    </location>
</feature>
<dbReference type="EMBL" id="CAKOFQ010007970">
    <property type="protein sequence ID" value="CAH2010404.1"/>
    <property type="molecule type" value="Genomic_DNA"/>
</dbReference>
<protein>
    <submittedName>
        <fullName evidence="2">Uncharacterized protein</fullName>
    </submittedName>
</protein>
<evidence type="ECO:0000313" key="3">
    <source>
        <dbReference type="Proteomes" id="UP001152888"/>
    </source>
</evidence>